<keyword evidence="2" id="KW-1185">Reference proteome</keyword>
<comment type="caution">
    <text evidence="1">The sequence shown here is derived from an EMBL/GenBank/DDBJ whole genome shotgun (WGS) entry which is preliminary data.</text>
</comment>
<dbReference type="eggNOG" id="ENOG5030CIC">
    <property type="taxonomic scope" value="Bacteria"/>
</dbReference>
<dbReference type="OrthoDB" id="2974330at2"/>
<evidence type="ECO:0000313" key="1">
    <source>
        <dbReference type="EMBL" id="KGP74134.1"/>
    </source>
</evidence>
<sequence>MYALFAFLAEIVNAVTFKRWKDSENTVIHNFPVSVIEKVPDQNILLVKTVAPDNEDQHGKVFEVPVNRVEKYDVGQQLDFTVYSNSFDDVWNLDETKFKLAPATTT</sequence>
<accession>A0A0A2TEY5</accession>
<organism evidence="1 2">
    <name type="scientific">Pontibacillus yanchengensis Y32</name>
    <dbReference type="NCBI Taxonomy" id="1385514"/>
    <lineage>
        <taxon>Bacteria</taxon>
        <taxon>Bacillati</taxon>
        <taxon>Bacillota</taxon>
        <taxon>Bacilli</taxon>
        <taxon>Bacillales</taxon>
        <taxon>Bacillaceae</taxon>
        <taxon>Pontibacillus</taxon>
    </lineage>
</organism>
<dbReference type="EMBL" id="AVBF01000005">
    <property type="protein sequence ID" value="KGP74134.1"/>
    <property type="molecule type" value="Genomic_DNA"/>
</dbReference>
<dbReference type="AlphaFoldDB" id="A0A0A2TEY5"/>
<gene>
    <name evidence="1" type="ORF">N782_17550</name>
</gene>
<evidence type="ECO:0000313" key="2">
    <source>
        <dbReference type="Proteomes" id="UP000030147"/>
    </source>
</evidence>
<dbReference type="STRING" id="1385514.N782_17550"/>
<dbReference type="RefSeq" id="WP_052111151.1">
    <property type="nucleotide sequence ID" value="NZ_AVBF01000005.1"/>
</dbReference>
<proteinExistence type="predicted"/>
<reference evidence="1 2" key="1">
    <citation type="journal article" date="2015" name="Stand. Genomic Sci.">
        <title>High quality draft genome sequence of the moderately halophilic bacterium Pontibacillus yanchengensis Y32(T) and comparison among Pontibacillus genomes.</title>
        <authorList>
            <person name="Huang J."/>
            <person name="Qiao Z.X."/>
            <person name="Tang J.W."/>
            <person name="Wang G."/>
        </authorList>
    </citation>
    <scope>NUCLEOTIDE SEQUENCE [LARGE SCALE GENOMIC DNA]</scope>
    <source>
        <strain evidence="1 2">Y32</strain>
    </source>
</reference>
<dbReference type="Proteomes" id="UP000030147">
    <property type="component" value="Unassembled WGS sequence"/>
</dbReference>
<protein>
    <submittedName>
        <fullName evidence="1">Uncharacterized protein</fullName>
    </submittedName>
</protein>
<name>A0A0A2TEY5_9BACI</name>